<evidence type="ECO:0000313" key="4">
    <source>
        <dbReference type="EMBL" id="EDY57093.2"/>
    </source>
</evidence>
<dbReference type="PANTHER" id="PTHR47506:SF6">
    <property type="entry name" value="HTH-TYPE TRANSCRIPTIONAL REPRESSOR NEMR"/>
    <property type="match status" value="1"/>
</dbReference>
<reference evidence="4" key="1">
    <citation type="submission" date="2009-10" db="EMBL/GenBank/DDBJ databases">
        <title>The genome sequence of Streptomyces sviceus strain ATCC 29083.</title>
        <authorList>
            <consortium name="The Broad Institute Genome Sequencing Platform"/>
            <consortium name="Broad Institute Microbial Sequencing Center"/>
            <person name="Fischbach M."/>
            <person name="Godfrey P."/>
            <person name="Ward D."/>
            <person name="Young S."/>
            <person name="Zeng Q."/>
            <person name="Koehrsen M."/>
            <person name="Alvarado L."/>
            <person name="Berlin A.M."/>
            <person name="Bochicchio J."/>
            <person name="Borenstein D."/>
            <person name="Chapman S.B."/>
            <person name="Chen Z."/>
            <person name="Engels R."/>
            <person name="Freedman E."/>
            <person name="Gellesch M."/>
            <person name="Goldberg J."/>
            <person name="Griggs A."/>
            <person name="Gujja S."/>
            <person name="Heilman E.R."/>
            <person name="Heiman D.I."/>
            <person name="Hepburn T.A."/>
            <person name="Howarth C."/>
            <person name="Jen D."/>
            <person name="Larson L."/>
            <person name="Lewis B."/>
            <person name="Mehta T."/>
            <person name="Park D."/>
            <person name="Pearson M."/>
            <person name="Richards J."/>
            <person name="Roberts A."/>
            <person name="Saif S."/>
            <person name="Shea T.D."/>
            <person name="Shenoy N."/>
            <person name="Sisk P."/>
            <person name="Stolte C."/>
            <person name="Sykes S.N."/>
            <person name="Thomson T."/>
            <person name="Walk T."/>
            <person name="White J."/>
            <person name="Yandava C."/>
            <person name="Straight P."/>
            <person name="Clardy J."/>
            <person name="Hung D."/>
            <person name="Kolter R."/>
            <person name="Mekalanos J."/>
            <person name="Walker S."/>
            <person name="Walsh C.T."/>
            <person name="Wieland-Brown L.C."/>
            <person name="Haas B."/>
            <person name="Nusbaum C."/>
            <person name="Birren B."/>
        </authorList>
    </citation>
    <scope>NUCLEOTIDE SEQUENCE [LARGE SCALE GENOMIC DNA]</scope>
    <source>
        <strain evidence="4">ATCC 29083</strain>
    </source>
</reference>
<protein>
    <submittedName>
        <fullName evidence="4">TetR-family transcriptional regulator</fullName>
    </submittedName>
</protein>
<proteinExistence type="predicted"/>
<feature type="non-terminal residue" evidence="4">
    <location>
        <position position="1"/>
    </location>
</feature>
<dbReference type="eggNOG" id="COG1309">
    <property type="taxonomic scope" value="Bacteria"/>
</dbReference>
<dbReference type="InterPro" id="IPR036271">
    <property type="entry name" value="Tet_transcr_reg_TetR-rel_C_sf"/>
</dbReference>
<dbReference type="Pfam" id="PF16925">
    <property type="entry name" value="TetR_C_13"/>
    <property type="match status" value="1"/>
</dbReference>
<dbReference type="EMBL" id="CM000951">
    <property type="protein sequence ID" value="EDY57093.2"/>
    <property type="molecule type" value="Genomic_DNA"/>
</dbReference>
<evidence type="ECO:0000259" key="3">
    <source>
        <dbReference type="Pfam" id="PF16925"/>
    </source>
</evidence>
<feature type="domain" description="Tetracyclin repressor-like C-terminal" evidence="3">
    <location>
        <begin position="41"/>
        <end position="142"/>
    </location>
</feature>
<dbReference type="HOGENOM" id="CLU_1673103_0_0_11"/>
<evidence type="ECO:0000256" key="1">
    <source>
        <dbReference type="ARBA" id="ARBA00023015"/>
    </source>
</evidence>
<dbReference type="Gene3D" id="1.10.357.10">
    <property type="entry name" value="Tetracycline Repressor, domain 2"/>
    <property type="match status" value="1"/>
</dbReference>
<dbReference type="PANTHER" id="PTHR47506">
    <property type="entry name" value="TRANSCRIPTIONAL REGULATORY PROTEIN"/>
    <property type="match status" value="1"/>
</dbReference>
<keyword evidence="5" id="KW-1185">Reference proteome</keyword>
<dbReference type="SUPFAM" id="SSF48498">
    <property type="entry name" value="Tetracyclin repressor-like, C-terminal domain"/>
    <property type="match status" value="1"/>
</dbReference>
<dbReference type="AlphaFoldDB" id="B5HW88"/>
<dbReference type="Proteomes" id="UP000002785">
    <property type="component" value="Chromosome"/>
</dbReference>
<accession>B5HW88</accession>
<gene>
    <name evidence="4" type="ORF">SSEG_03673</name>
</gene>
<sequence length="158" mass="17049">RQGEDPRCRPLTPGAARLLGAGRGRDLQDGRGAEGQFLLLRLRALFEQTEAGQRAVQEGCGTVAGCLFGNLALELRNHAEPVRGRLQEIFEAQVDMVEAVVVEARDRGAVTVSDPRQAARAVVAQLEGQVMFAKLYNSPERLSPLWDNCRALLGAAGS</sequence>
<dbReference type="InterPro" id="IPR011075">
    <property type="entry name" value="TetR_C"/>
</dbReference>
<evidence type="ECO:0000256" key="2">
    <source>
        <dbReference type="ARBA" id="ARBA00023163"/>
    </source>
</evidence>
<keyword evidence="2" id="KW-0804">Transcription</keyword>
<keyword evidence="1" id="KW-0805">Transcription regulation</keyword>
<organism evidence="4 5">
    <name type="scientific">Streptomyces sviceus (strain ATCC 29083 / DSM 924 / JCM 4929 / NBRC 13980 / NCIMB 11184 / NRRL 5439 / UC 5370)</name>
    <dbReference type="NCBI Taxonomy" id="463191"/>
    <lineage>
        <taxon>Bacteria</taxon>
        <taxon>Bacillati</taxon>
        <taxon>Actinomycetota</taxon>
        <taxon>Actinomycetes</taxon>
        <taxon>Kitasatosporales</taxon>
        <taxon>Streptomycetaceae</taxon>
        <taxon>Streptomyces</taxon>
    </lineage>
</organism>
<name>B5HW88_STRX2</name>
<evidence type="ECO:0000313" key="5">
    <source>
        <dbReference type="Proteomes" id="UP000002785"/>
    </source>
</evidence>